<dbReference type="KEGG" id="mlr:MELLADRAFT_87018"/>
<evidence type="ECO:0000256" key="1">
    <source>
        <dbReference type="SAM" id="MobiDB-lite"/>
    </source>
</evidence>
<dbReference type="OrthoDB" id="2923034at2759"/>
<feature type="region of interest" description="Disordered" evidence="1">
    <location>
        <begin position="1"/>
        <end position="61"/>
    </location>
</feature>
<dbReference type="HOGENOM" id="CLU_470966_0_0_1"/>
<dbReference type="Proteomes" id="UP000001072">
    <property type="component" value="Unassembled WGS sequence"/>
</dbReference>
<protein>
    <recommendedName>
        <fullName evidence="4">Alpha-type protein kinase domain-containing protein</fullName>
    </recommendedName>
</protein>
<dbReference type="InParanoid" id="F4R480"/>
<dbReference type="GeneID" id="18934368"/>
<dbReference type="RefSeq" id="XP_007403980.1">
    <property type="nucleotide sequence ID" value="XM_007403918.1"/>
</dbReference>
<dbReference type="EMBL" id="GL883090">
    <property type="protein sequence ID" value="EGG13042.1"/>
    <property type="molecule type" value="Genomic_DNA"/>
</dbReference>
<accession>F4R480</accession>
<evidence type="ECO:0008006" key="4">
    <source>
        <dbReference type="Google" id="ProtNLM"/>
    </source>
</evidence>
<feature type="compositionally biased region" description="Low complexity" evidence="1">
    <location>
        <begin position="8"/>
        <end position="26"/>
    </location>
</feature>
<name>F4R480_MELLP</name>
<dbReference type="VEuPathDB" id="FungiDB:MELLADRAFT_87018"/>
<dbReference type="AlphaFoldDB" id="F4R480"/>
<feature type="region of interest" description="Disordered" evidence="1">
    <location>
        <begin position="139"/>
        <end position="163"/>
    </location>
</feature>
<feature type="compositionally biased region" description="Pro residues" evidence="1">
    <location>
        <begin position="36"/>
        <end position="53"/>
    </location>
</feature>
<organism evidence="3">
    <name type="scientific">Melampsora larici-populina (strain 98AG31 / pathotype 3-4-7)</name>
    <name type="common">Poplar leaf rust fungus</name>
    <dbReference type="NCBI Taxonomy" id="747676"/>
    <lineage>
        <taxon>Eukaryota</taxon>
        <taxon>Fungi</taxon>
        <taxon>Dikarya</taxon>
        <taxon>Basidiomycota</taxon>
        <taxon>Pucciniomycotina</taxon>
        <taxon>Pucciniomycetes</taxon>
        <taxon>Pucciniales</taxon>
        <taxon>Melampsoraceae</taxon>
        <taxon>Melampsora</taxon>
    </lineage>
</organism>
<evidence type="ECO:0000313" key="2">
    <source>
        <dbReference type="EMBL" id="EGG13042.1"/>
    </source>
</evidence>
<gene>
    <name evidence="2" type="ORF">MELLADRAFT_87018</name>
</gene>
<reference evidence="3" key="1">
    <citation type="journal article" date="2011" name="Proc. Natl. Acad. Sci. U.S.A.">
        <title>Obligate biotrophy features unraveled by the genomic analysis of rust fungi.</title>
        <authorList>
            <person name="Duplessis S."/>
            <person name="Cuomo C.A."/>
            <person name="Lin Y.-C."/>
            <person name="Aerts A."/>
            <person name="Tisserant E."/>
            <person name="Veneault-Fourrey C."/>
            <person name="Joly D.L."/>
            <person name="Hacquard S."/>
            <person name="Amselem J."/>
            <person name="Cantarel B.L."/>
            <person name="Chiu R."/>
            <person name="Coutinho P.M."/>
            <person name="Feau N."/>
            <person name="Field M."/>
            <person name="Frey P."/>
            <person name="Gelhaye E."/>
            <person name="Goldberg J."/>
            <person name="Grabherr M.G."/>
            <person name="Kodira C.D."/>
            <person name="Kohler A."/>
            <person name="Kuees U."/>
            <person name="Lindquist E.A."/>
            <person name="Lucas S.M."/>
            <person name="Mago R."/>
            <person name="Mauceli E."/>
            <person name="Morin E."/>
            <person name="Murat C."/>
            <person name="Pangilinan J.L."/>
            <person name="Park R."/>
            <person name="Pearson M."/>
            <person name="Quesneville H."/>
            <person name="Rouhier N."/>
            <person name="Sakthikumar S."/>
            <person name="Salamov A.A."/>
            <person name="Schmutz J."/>
            <person name="Selles B."/>
            <person name="Shapiro H."/>
            <person name="Tanguay P."/>
            <person name="Tuskan G.A."/>
            <person name="Henrissat B."/>
            <person name="Van de Peer Y."/>
            <person name="Rouze P."/>
            <person name="Ellis J.G."/>
            <person name="Dodds P.N."/>
            <person name="Schein J.E."/>
            <person name="Zhong S."/>
            <person name="Hamelin R.C."/>
            <person name="Grigoriev I.V."/>
            <person name="Szabo L.J."/>
            <person name="Martin F."/>
        </authorList>
    </citation>
    <scope>NUCLEOTIDE SEQUENCE [LARGE SCALE GENOMIC DNA]</scope>
    <source>
        <strain evidence="3">98AG31 / pathotype 3-4-7</strain>
    </source>
</reference>
<evidence type="ECO:0000313" key="3">
    <source>
        <dbReference type="Proteomes" id="UP000001072"/>
    </source>
</evidence>
<proteinExistence type="predicted"/>
<sequence>MRLGGGSSSPTQPTSASSSSTGSGSPHLSNFNQPHNFPPLTYPGPHVPTPQYPYPNTQQQNPALDAFNTQAFKQAAATVAAHKNVLNHPQTPSAFMPPSTSAMQLTPTGASSLAFDPFIAARESRTSRIASTFPANTNKAKRGRMAGGTVSTRPRGRINSDTPAYNASSPVITVLCGFETFKASKWAKQKPLSVSRTLDIYRPEAYEDLQLDLWTHFHNVFVPNDMIDSLDPAAFAFTTLGSQNGSVTNTDLQWWFSQHKATLKHPKIGQSSESLALLYTTTDNMVKGLESFGRSTEPSLVYTRRAIDWIPGLQWTVVDDGNTIKSDFTAYRWSSDIEKNGRTHYVRSIDIWNPDGPMKFISKSAIINYFNLRIVATTNTSRLYTAVQILLRDFVAYAKTIPGLTNNIELYKTILNLRLVEHTIISSELQNEDNEFIRFPDTLEDDESDNGGPKDVIKGQQFVTKLRGSGSVVTNPQIHDINPANVWGSRNGRAAAVALMTDQHKCLLGCQLLQLPKLIRIPVQPPQVDLIWQHALNLPNGEKVTHGHVDLPTYLSASARPVARTAPAPPQILFCQILF</sequence>
<keyword evidence="3" id="KW-1185">Reference proteome</keyword>
<dbReference type="Gene3D" id="3.20.200.10">
    <property type="entry name" value="MHCK/EF2 kinase"/>
    <property type="match status" value="1"/>
</dbReference>